<dbReference type="EMBL" id="CP144746">
    <property type="protein sequence ID" value="WVZ59681.1"/>
    <property type="molecule type" value="Genomic_DNA"/>
</dbReference>
<organism evidence="4 5">
    <name type="scientific">Paspalum notatum var. saurae</name>
    <dbReference type="NCBI Taxonomy" id="547442"/>
    <lineage>
        <taxon>Eukaryota</taxon>
        <taxon>Viridiplantae</taxon>
        <taxon>Streptophyta</taxon>
        <taxon>Embryophyta</taxon>
        <taxon>Tracheophyta</taxon>
        <taxon>Spermatophyta</taxon>
        <taxon>Magnoliopsida</taxon>
        <taxon>Liliopsida</taxon>
        <taxon>Poales</taxon>
        <taxon>Poaceae</taxon>
        <taxon>PACMAD clade</taxon>
        <taxon>Panicoideae</taxon>
        <taxon>Andropogonodae</taxon>
        <taxon>Paspaleae</taxon>
        <taxon>Paspalinae</taxon>
        <taxon>Paspalum</taxon>
    </lineage>
</organism>
<accession>A0AAQ3WFI8</accession>
<gene>
    <name evidence="4" type="ORF">U9M48_009791</name>
</gene>
<keyword evidence="5" id="KW-1185">Reference proteome</keyword>
<evidence type="ECO:0000313" key="4">
    <source>
        <dbReference type="EMBL" id="WVZ59681.1"/>
    </source>
</evidence>
<dbReference type="Proteomes" id="UP001341281">
    <property type="component" value="Chromosome 02"/>
</dbReference>
<feature type="compositionally biased region" description="Polar residues" evidence="2">
    <location>
        <begin position="524"/>
        <end position="535"/>
    </location>
</feature>
<evidence type="ECO:0000259" key="3">
    <source>
        <dbReference type="Pfam" id="PF10536"/>
    </source>
</evidence>
<keyword evidence="1" id="KW-0175">Coiled coil</keyword>
<dbReference type="PANTHER" id="PTHR46033">
    <property type="entry name" value="PROTEIN MAIN-LIKE 2"/>
    <property type="match status" value="1"/>
</dbReference>
<dbReference type="PANTHER" id="PTHR46033:SF32">
    <property type="entry name" value="EXPRESSED PROTEIN"/>
    <property type="match status" value="1"/>
</dbReference>
<proteinExistence type="predicted"/>
<evidence type="ECO:0000313" key="5">
    <source>
        <dbReference type="Proteomes" id="UP001341281"/>
    </source>
</evidence>
<evidence type="ECO:0000256" key="2">
    <source>
        <dbReference type="SAM" id="MobiDB-lite"/>
    </source>
</evidence>
<reference evidence="4 5" key="1">
    <citation type="submission" date="2024-02" db="EMBL/GenBank/DDBJ databases">
        <title>High-quality chromosome-scale genome assembly of Pensacola bahiagrass (Paspalum notatum Flugge var. saurae).</title>
        <authorList>
            <person name="Vega J.M."/>
            <person name="Podio M."/>
            <person name="Orjuela J."/>
            <person name="Siena L.A."/>
            <person name="Pessino S.C."/>
            <person name="Combes M.C."/>
            <person name="Mariac C."/>
            <person name="Albertini E."/>
            <person name="Pupilli F."/>
            <person name="Ortiz J.P.A."/>
            <person name="Leblanc O."/>
        </authorList>
    </citation>
    <scope>NUCLEOTIDE SEQUENCE [LARGE SCALE GENOMIC DNA]</scope>
    <source>
        <strain evidence="4">R1</strain>
        <tissue evidence="4">Leaf</tissue>
    </source>
</reference>
<protein>
    <recommendedName>
        <fullName evidence="3">Aminotransferase-like plant mobile domain-containing protein</fullName>
    </recommendedName>
</protein>
<dbReference type="InterPro" id="IPR019557">
    <property type="entry name" value="AminoTfrase-like_pln_mobile"/>
</dbReference>
<dbReference type="InterPro" id="IPR044824">
    <property type="entry name" value="MAIN-like"/>
</dbReference>
<feature type="region of interest" description="Disordered" evidence="2">
    <location>
        <begin position="497"/>
        <end position="537"/>
    </location>
</feature>
<sequence>MAAGEQPLVDESTVPMVFGADPSSTCVRPALFLHPRARHDGAPLPAPPGDPGSRPVYVRGVQAEFKGWASVPRRWREWVDRLRPRHEALWREVGILGGVLASTGRVRRRRHERSVIQLATFWCGSTSTFVFPWGEATLTLEDVAALVGLPLLGGPVRAPVSDQLEKDVAAIEVVRAVLNRSKKRKSAYGAWVKHFVERAPEKEAASAGGAARELAEHGAFLAMWLSLFVLPAPPFDVVRREVFPLAARLARGQRVALAPAVLASIYSDLSRLKRHLTLGDKKEPFLISAPMHILQLWVWEHFPQLCPEPAAGSPAPGDHDMPRAARWHEVANKLSSKHVHAVFMSPKEFKWSPYGSRRLFALPREVGGSWVRGQDIGTSEALLSFAQCLHACDLVGMNCVEQYNPHRVARQLGFDQDIPGTVPRASSDWKKAWDTYNIEAKTSAFIVPNHKPGVTVQYAGWWKPYSLACGAAVSNAAKIKECRDNVSLGKRKFEGVPTANSCKKPHVDAPNRRRPPHIPADVNMHTSQKSQSSASHAPIRRAAAVPGLVLRACPPHLRFRVMPANAATGMPEPASDAANDPFDHIPLSERLNSITKMPKQHIAECLVNGGEQEQIAQSLKSLIPTSPNVGAKKAVLHKATGPALSTTVVSSTIVVDESSCRSVTKKAEAKCIQQSREEDHNIANEENNSRTEHCDVPLLNAVKGAENTGSNEAIGAGTMVDMLPTCEDLLVTSDGDECDKLSRKKCEVSAVHLKSHTLETKTSIIGEQNKDISAGNGEQGSQVLNNVSTQENFGNIVKISDDEIDDETIKEGVVFNEVICNEDALVTPKTEATWTILREGNEENKLISKINDEQDILAREEVMVPNSCDRELSSVLKHNTLRQEPGVLVHACTVQTDDVPLQGPIEKMHACIVSGEIDNIKVFNENFGSLKLSEKGNEDILGPNQELGSPMEDSAGASRKKSGNCERSSGNPELVTSEVCTKTIYYLSRFDRMKDAWDKDANGTGLPKRAVGTMEMIKKASAIRQAEIAVLKKKMEKLKEEILALEAAEREVST</sequence>
<name>A0AAQ3WFI8_PASNO</name>
<dbReference type="AlphaFoldDB" id="A0AAQ3WFI8"/>
<evidence type="ECO:0000256" key="1">
    <source>
        <dbReference type="SAM" id="Coils"/>
    </source>
</evidence>
<feature type="coiled-coil region" evidence="1">
    <location>
        <begin position="1021"/>
        <end position="1051"/>
    </location>
</feature>
<feature type="domain" description="Aminotransferase-like plant mobile" evidence="3">
    <location>
        <begin position="107"/>
        <end position="463"/>
    </location>
</feature>
<feature type="region of interest" description="Disordered" evidence="2">
    <location>
        <begin position="934"/>
        <end position="972"/>
    </location>
</feature>
<dbReference type="Pfam" id="PF10536">
    <property type="entry name" value="PMD"/>
    <property type="match status" value="1"/>
</dbReference>
<dbReference type="GO" id="GO:0010073">
    <property type="term" value="P:meristem maintenance"/>
    <property type="evidence" value="ECO:0007669"/>
    <property type="project" value="InterPro"/>
</dbReference>